<accession>A0A2N1M401</accession>
<evidence type="ECO:0008006" key="3">
    <source>
        <dbReference type="Google" id="ProtNLM"/>
    </source>
</evidence>
<reference evidence="1 2" key="2">
    <citation type="submission" date="2017-10" db="EMBL/GenBank/DDBJ databases">
        <title>Extensive intraspecific genome diversity in a model arbuscular mycorrhizal fungus.</title>
        <authorList>
            <person name="Chen E.C.H."/>
            <person name="Morin E."/>
            <person name="Baudet D."/>
            <person name="Noel J."/>
            <person name="Ndikumana S."/>
            <person name="Charron P."/>
            <person name="St-Onge C."/>
            <person name="Giorgi J."/>
            <person name="Grigoriev I.V."/>
            <person name="Roux C."/>
            <person name="Martin F.M."/>
            <person name="Corradi N."/>
        </authorList>
    </citation>
    <scope>NUCLEOTIDE SEQUENCE [LARGE SCALE GENOMIC DNA]</scope>
    <source>
        <strain evidence="1 2">C2</strain>
    </source>
</reference>
<dbReference type="EMBL" id="LLXL01005738">
    <property type="protein sequence ID" value="PKK56374.1"/>
    <property type="molecule type" value="Genomic_DNA"/>
</dbReference>
<protein>
    <recommendedName>
        <fullName evidence="3">DUF659 domain-containing protein</fullName>
    </recommendedName>
</protein>
<evidence type="ECO:0000313" key="1">
    <source>
        <dbReference type="EMBL" id="PKK56374.1"/>
    </source>
</evidence>
<comment type="caution">
    <text evidence="1">The sequence shown here is derived from an EMBL/GenBank/DDBJ whole genome shotgun (WGS) entry which is preliminary data.</text>
</comment>
<sequence length="195" mass="22388">MEASNTKLVILLPRMTPRTYRLTKYIKVLEKQNSCNTYAACIACFEKLEGDKLSKNTFTNKKLQVKNHLKNCSYFQEKIGNQEELDDIINLTDNEIEEEICLKRQKVDNEFETKRLGIKLNAIVSDSAPAYAAARRRLRLEYAEIVFLPCFAHQCQLAIGDIFKESLILKTASSKAIKIASYFKNTNNSYFIGKL</sequence>
<dbReference type="VEuPathDB" id="FungiDB:RhiirA1_446834"/>
<organism evidence="1 2">
    <name type="scientific">Rhizophagus irregularis</name>
    <dbReference type="NCBI Taxonomy" id="588596"/>
    <lineage>
        <taxon>Eukaryota</taxon>
        <taxon>Fungi</taxon>
        <taxon>Fungi incertae sedis</taxon>
        <taxon>Mucoromycota</taxon>
        <taxon>Glomeromycotina</taxon>
        <taxon>Glomeromycetes</taxon>
        <taxon>Glomerales</taxon>
        <taxon>Glomeraceae</taxon>
        <taxon>Rhizophagus</taxon>
    </lineage>
</organism>
<proteinExistence type="predicted"/>
<dbReference type="VEuPathDB" id="FungiDB:FUN_016869"/>
<dbReference type="InterPro" id="IPR012337">
    <property type="entry name" value="RNaseH-like_sf"/>
</dbReference>
<dbReference type="Proteomes" id="UP000233469">
    <property type="component" value="Unassembled WGS sequence"/>
</dbReference>
<gene>
    <name evidence="1" type="ORF">RhiirC2_800163</name>
</gene>
<reference evidence="1 2" key="1">
    <citation type="submission" date="2016-04" db="EMBL/GenBank/DDBJ databases">
        <title>Genome analyses suggest a sexual origin of heterokaryosis in a supposedly ancient asexual fungus.</title>
        <authorList>
            <person name="Ropars J."/>
            <person name="Sedzielewska K."/>
            <person name="Noel J."/>
            <person name="Charron P."/>
            <person name="Farinelli L."/>
            <person name="Marton T."/>
            <person name="Kruger M."/>
            <person name="Pelin A."/>
            <person name="Brachmann A."/>
            <person name="Corradi N."/>
        </authorList>
    </citation>
    <scope>NUCLEOTIDE SEQUENCE [LARGE SCALE GENOMIC DNA]</scope>
    <source>
        <strain evidence="1 2">C2</strain>
    </source>
</reference>
<dbReference type="SUPFAM" id="SSF53098">
    <property type="entry name" value="Ribonuclease H-like"/>
    <property type="match status" value="1"/>
</dbReference>
<dbReference type="AlphaFoldDB" id="A0A2N1M401"/>
<name>A0A2N1M401_9GLOM</name>
<evidence type="ECO:0000313" key="2">
    <source>
        <dbReference type="Proteomes" id="UP000233469"/>
    </source>
</evidence>